<evidence type="ECO:0000256" key="1">
    <source>
        <dbReference type="ARBA" id="ARBA00022737"/>
    </source>
</evidence>
<protein>
    <submittedName>
        <fullName evidence="5">ARM repeat-containing protein</fullName>
    </submittedName>
</protein>
<dbReference type="FunFam" id="1.25.10.10:FF:000237">
    <property type="entry name" value="Pumilio homolog 9"/>
    <property type="match status" value="1"/>
</dbReference>
<feature type="region of interest" description="Disordered" evidence="3">
    <location>
        <begin position="342"/>
        <end position="470"/>
    </location>
</feature>
<keyword evidence="1" id="KW-0677">Repeat</keyword>
<dbReference type="GO" id="GO:0010608">
    <property type="term" value="P:post-transcriptional regulation of gene expression"/>
    <property type="evidence" value="ECO:0007669"/>
    <property type="project" value="TreeGrafter"/>
</dbReference>
<accession>A0A066WGS5</accession>
<dbReference type="SMART" id="SM00025">
    <property type="entry name" value="Pumilio"/>
    <property type="match status" value="8"/>
</dbReference>
<proteinExistence type="predicted"/>
<dbReference type="SUPFAM" id="SSF48371">
    <property type="entry name" value="ARM repeat"/>
    <property type="match status" value="1"/>
</dbReference>
<dbReference type="OrthoDB" id="668540at2759"/>
<feature type="repeat" description="Pumilio" evidence="2">
    <location>
        <begin position="856"/>
        <end position="893"/>
    </location>
</feature>
<gene>
    <name evidence="5" type="ORF">K437DRAFT_73002</name>
</gene>
<feature type="compositionally biased region" description="Polar residues" evidence="3">
    <location>
        <begin position="405"/>
        <end position="422"/>
    </location>
</feature>
<dbReference type="Proteomes" id="UP000027361">
    <property type="component" value="Unassembled WGS sequence"/>
</dbReference>
<dbReference type="InterPro" id="IPR033712">
    <property type="entry name" value="Pumilio_RNA-bd"/>
</dbReference>
<reference evidence="5 6" key="1">
    <citation type="submission" date="2014-05" db="EMBL/GenBank/DDBJ databases">
        <title>Draft genome sequence of a rare smut relative, Tilletiaria anomala UBC 951.</title>
        <authorList>
            <consortium name="DOE Joint Genome Institute"/>
            <person name="Toome M."/>
            <person name="Kuo A."/>
            <person name="Henrissat B."/>
            <person name="Lipzen A."/>
            <person name="Tritt A."/>
            <person name="Yoshinaga Y."/>
            <person name="Zane M."/>
            <person name="Barry K."/>
            <person name="Grigoriev I.V."/>
            <person name="Spatafora J.W."/>
            <person name="Aimea M.C."/>
        </authorList>
    </citation>
    <scope>NUCLEOTIDE SEQUENCE [LARGE SCALE GENOMIC DNA]</scope>
    <source>
        <strain evidence="5 6">UBC 951</strain>
    </source>
</reference>
<dbReference type="PROSITE" id="PS50303">
    <property type="entry name" value="PUM_HD"/>
    <property type="match status" value="1"/>
</dbReference>
<feature type="repeat" description="Pumilio" evidence="2">
    <location>
        <begin position="784"/>
        <end position="819"/>
    </location>
</feature>
<feature type="repeat" description="Pumilio" evidence="2">
    <location>
        <begin position="712"/>
        <end position="747"/>
    </location>
</feature>
<evidence type="ECO:0000256" key="3">
    <source>
        <dbReference type="SAM" id="MobiDB-lite"/>
    </source>
</evidence>
<dbReference type="InParanoid" id="A0A066WGS5"/>
<feature type="domain" description="PUM-HD" evidence="4">
    <location>
        <begin position="582"/>
        <end position="919"/>
    </location>
</feature>
<feature type="compositionally biased region" description="Gly residues" evidence="3">
    <location>
        <begin position="180"/>
        <end position="189"/>
    </location>
</feature>
<dbReference type="PANTHER" id="PTHR12537">
    <property type="entry name" value="RNA BINDING PROTEIN PUMILIO-RELATED"/>
    <property type="match status" value="1"/>
</dbReference>
<dbReference type="CDD" id="cd07920">
    <property type="entry name" value="Pumilio"/>
    <property type="match status" value="1"/>
</dbReference>
<feature type="repeat" description="Pumilio" evidence="2">
    <location>
        <begin position="820"/>
        <end position="855"/>
    </location>
</feature>
<feature type="repeat" description="Pumilio" evidence="2">
    <location>
        <begin position="675"/>
        <end position="711"/>
    </location>
</feature>
<dbReference type="InterPro" id="IPR016024">
    <property type="entry name" value="ARM-type_fold"/>
</dbReference>
<dbReference type="EMBL" id="JMSN01000020">
    <property type="protein sequence ID" value="KDN49895.1"/>
    <property type="molecule type" value="Genomic_DNA"/>
</dbReference>
<evidence type="ECO:0000256" key="2">
    <source>
        <dbReference type="PROSITE-ProRule" id="PRU00317"/>
    </source>
</evidence>
<feature type="compositionally biased region" description="Basic and acidic residues" evidence="3">
    <location>
        <begin position="394"/>
        <end position="404"/>
    </location>
</feature>
<dbReference type="GeneID" id="25267765"/>
<keyword evidence="6" id="KW-1185">Reference proteome</keyword>
<feature type="repeat" description="Pumilio" evidence="2">
    <location>
        <begin position="603"/>
        <end position="638"/>
    </location>
</feature>
<dbReference type="STRING" id="1037660.A0A066WGS5"/>
<sequence>MSGADARADNMSNSLSGSQLLSRPNKSVTGSPTPSERSRSASVVPIAAGANVTAGMADSLSSLQSNESISYASLKAQGLTDDEITLKLEHERQRDLQRQMFAQQMAMLERRQHEEQIALKQTSRASSIRAPNSRQASPPPRENVKVGPAFGNFDDPEEGLHGSNVPGLRSMPDSRRQSGGEEGGVGLVQGPGSKRVASRGDLASAFERMSVGGSGANGSASPHRNGIRAQFDEPDSNPNSRSQSPGGRNLTPAQHSALQRVLAGSGSGASSPKGDGQAPPAGTEGSSFTPVFNENFLFDDELDAESAFVKKYNLQEDDDKFPVLIRRDSFPGMLSASSAALDLAPLSQTPPRFPRGNAAGDAKNSEWPQFVPGRSPSGRSADQDGIAASAAAAADRKGQSERNSPRLSNNQQLPAPNSQGRVSPSASGSGSAAQNARHMAPGTPATGGSGGAGRDRASSGFANGSTNNSNATDNASKAFLDSGSTNSPNFGSFGINSFTAGSKSSASTRFGPYAASNAFETSGNNAEHSRTRPSSGYFEAFSSSTNPPSGLLGNTGKYGSAVGPETNKLPPASTAAAAAAAAAAAGLKQTRKGELDVNTKLEDLQGDIFTLCKDQHGCRYLQKKLEEGVAAHRDMIFAETFPHFAELMTDPFGNYLCQKMLEYCTDDQRNLIVESVAGELVTISLNMHGTRAVQKTIDFLSTPRQIHSIIVALSMNVVTLIKDLNGNHVIQKCLNRLGAEDNQFIYNAVAAHCIEVATHRHGCCVLQRCIDHASDSQRMQLVAEITYNALTLVQDPFGNYVVQYVLDLNDARFSEAVIRQFVGNVCALSVQKFSSNVIEKCVRVSEQATKKQLIEELINRTRLEKLLRDSFANYVVQTALDYADPVQRMQLVECIRPILPMIRNTPYGKRIQSKLHRDNYDLHSHHHPHHHGHHPGHAGMPYSLLQAAHHQQMQAMAALANRQMTPAEYGGMGSFNGPLHPQGGIPGLAPHMSGMYGAPPPHHPAGRPMGGHGAAHMSPAMSAQFGLPGPHLPMNSPYAPPQGSPMMHPGQAEMGFGAPPIGVQGAGAYPGRYNVTY</sequence>
<dbReference type="GO" id="GO:0003729">
    <property type="term" value="F:mRNA binding"/>
    <property type="evidence" value="ECO:0007669"/>
    <property type="project" value="TreeGrafter"/>
</dbReference>
<dbReference type="Gene3D" id="1.25.10.10">
    <property type="entry name" value="Leucine-rich Repeat Variant"/>
    <property type="match status" value="1"/>
</dbReference>
<feature type="compositionally biased region" description="Polar residues" evidence="3">
    <location>
        <begin position="236"/>
        <end position="257"/>
    </location>
</feature>
<dbReference type="PANTHER" id="PTHR12537:SF13">
    <property type="entry name" value="PUMILIO HOMOLOGY DOMAIN FAMILY MEMBER 4"/>
    <property type="match status" value="1"/>
</dbReference>
<feature type="compositionally biased region" description="Polar residues" evidence="3">
    <location>
        <begin position="10"/>
        <end position="35"/>
    </location>
</feature>
<dbReference type="PROSITE" id="PS50302">
    <property type="entry name" value="PUM"/>
    <property type="match status" value="8"/>
</dbReference>
<name>A0A066WGS5_TILAU</name>
<dbReference type="InterPro" id="IPR001313">
    <property type="entry name" value="Pumilio_RNA-bd_rpt"/>
</dbReference>
<evidence type="ECO:0000313" key="5">
    <source>
        <dbReference type="EMBL" id="KDN49895.1"/>
    </source>
</evidence>
<feature type="compositionally biased region" description="Low complexity" evidence="3">
    <location>
        <begin position="458"/>
        <end position="470"/>
    </location>
</feature>
<dbReference type="Pfam" id="PF00806">
    <property type="entry name" value="PUF"/>
    <property type="match status" value="8"/>
</dbReference>
<feature type="repeat" description="Pumilio" evidence="2">
    <location>
        <begin position="748"/>
        <end position="783"/>
    </location>
</feature>
<evidence type="ECO:0000259" key="4">
    <source>
        <dbReference type="PROSITE" id="PS50303"/>
    </source>
</evidence>
<comment type="caution">
    <text evidence="5">The sequence shown here is derived from an EMBL/GenBank/DDBJ whole genome shotgun (WGS) entry which is preliminary data.</text>
</comment>
<feature type="region of interest" description="Disordered" evidence="3">
    <location>
        <begin position="1"/>
        <end position="44"/>
    </location>
</feature>
<organism evidence="5 6">
    <name type="scientific">Tilletiaria anomala (strain ATCC 24038 / CBS 436.72 / UBC 951)</name>
    <dbReference type="NCBI Taxonomy" id="1037660"/>
    <lineage>
        <taxon>Eukaryota</taxon>
        <taxon>Fungi</taxon>
        <taxon>Dikarya</taxon>
        <taxon>Basidiomycota</taxon>
        <taxon>Ustilaginomycotina</taxon>
        <taxon>Exobasidiomycetes</taxon>
        <taxon>Georgefischeriales</taxon>
        <taxon>Tilletiariaceae</taxon>
        <taxon>Tilletiaria</taxon>
    </lineage>
</organism>
<dbReference type="InterPro" id="IPR033133">
    <property type="entry name" value="PUM-HD"/>
</dbReference>
<feature type="region of interest" description="Disordered" evidence="3">
    <location>
        <begin position="112"/>
        <end position="290"/>
    </location>
</feature>
<dbReference type="RefSeq" id="XP_013244409.1">
    <property type="nucleotide sequence ID" value="XM_013388955.1"/>
</dbReference>
<dbReference type="AlphaFoldDB" id="A0A066WGS5"/>
<dbReference type="InterPro" id="IPR011989">
    <property type="entry name" value="ARM-like"/>
</dbReference>
<feature type="compositionally biased region" description="Polar residues" evidence="3">
    <location>
        <begin position="119"/>
        <end position="136"/>
    </location>
</feature>
<feature type="repeat" description="Pumilio" evidence="2">
    <location>
        <begin position="639"/>
        <end position="674"/>
    </location>
</feature>
<dbReference type="HOGENOM" id="CLU_004133_1_0_1"/>
<dbReference type="GO" id="GO:0005737">
    <property type="term" value="C:cytoplasm"/>
    <property type="evidence" value="ECO:0007669"/>
    <property type="project" value="TreeGrafter"/>
</dbReference>
<feature type="compositionally biased region" description="Low complexity" evidence="3">
    <location>
        <begin position="423"/>
        <end position="433"/>
    </location>
</feature>
<evidence type="ECO:0000313" key="6">
    <source>
        <dbReference type="Proteomes" id="UP000027361"/>
    </source>
</evidence>